<organism evidence="1 2">
    <name type="scientific">Lasallia pustulata</name>
    <dbReference type="NCBI Taxonomy" id="136370"/>
    <lineage>
        <taxon>Eukaryota</taxon>
        <taxon>Fungi</taxon>
        <taxon>Dikarya</taxon>
        <taxon>Ascomycota</taxon>
        <taxon>Pezizomycotina</taxon>
        <taxon>Lecanoromycetes</taxon>
        <taxon>OSLEUM clade</taxon>
        <taxon>Umbilicariomycetidae</taxon>
        <taxon>Umbilicariales</taxon>
        <taxon>Umbilicariaceae</taxon>
        <taxon>Lasallia</taxon>
    </lineage>
</organism>
<sequence length="229" mass="26448">MSVKGFLDLPRPVRDRIYGLLFTRDEIFYPLHSWGALVEGIALVRCCQTICEEGCNILYRSNRLVLNPKTVYQLWLFLDIIGESNRRILGHVCIDLFGCQDEVDSMIRGTQDLVPGLKLLEDTWFETLELHLGEFSPHLPCNRAVKQALSCMRTEVLKISQRAETRYWTAMARVMCATRLHILLPIGVGPEHKELFNIDHFQEKSDLIFDIELPEYLFAGLPPEMRNII</sequence>
<proteinExistence type="predicted"/>
<name>A0A5M8PHW0_9LECA</name>
<protein>
    <submittedName>
        <fullName evidence="1">Uncharacterized protein</fullName>
    </submittedName>
</protein>
<dbReference type="EMBL" id="VXIT01000012">
    <property type="protein sequence ID" value="KAA6408979.1"/>
    <property type="molecule type" value="Genomic_DNA"/>
</dbReference>
<accession>A0A5M8PHW0</accession>
<gene>
    <name evidence="1" type="ORF">FRX48_07323</name>
</gene>
<dbReference type="OrthoDB" id="62952at2759"/>
<evidence type="ECO:0000313" key="1">
    <source>
        <dbReference type="EMBL" id="KAA6408979.1"/>
    </source>
</evidence>
<reference evidence="1 2" key="1">
    <citation type="submission" date="2019-09" db="EMBL/GenBank/DDBJ databases">
        <title>The hologenome of the rock-dwelling lichen Lasallia pustulata.</title>
        <authorList>
            <person name="Greshake Tzovaras B."/>
            <person name="Segers F."/>
            <person name="Bicker A."/>
            <person name="Dal Grande F."/>
            <person name="Otte J."/>
            <person name="Hankeln T."/>
            <person name="Schmitt I."/>
            <person name="Ebersberger I."/>
        </authorList>
    </citation>
    <scope>NUCLEOTIDE SEQUENCE [LARGE SCALE GENOMIC DNA]</scope>
    <source>
        <strain evidence="1">A1-1</strain>
    </source>
</reference>
<dbReference type="AlphaFoldDB" id="A0A5M8PHW0"/>
<evidence type="ECO:0000313" key="2">
    <source>
        <dbReference type="Proteomes" id="UP000324767"/>
    </source>
</evidence>
<comment type="caution">
    <text evidence="1">The sequence shown here is derived from an EMBL/GenBank/DDBJ whole genome shotgun (WGS) entry which is preliminary data.</text>
</comment>
<dbReference type="Proteomes" id="UP000324767">
    <property type="component" value="Unassembled WGS sequence"/>
</dbReference>